<dbReference type="EMBL" id="VLLE01000004">
    <property type="protein sequence ID" value="TWI81739.1"/>
    <property type="molecule type" value="Genomic_DNA"/>
</dbReference>
<proteinExistence type="predicted"/>
<comment type="caution">
    <text evidence="3">The sequence shown here is derived from an EMBL/GenBank/DDBJ whole genome shotgun (WGS) entry which is preliminary data.</text>
</comment>
<keyword evidence="1" id="KW-0812">Transmembrane</keyword>
<name>A0A562SKF8_9BACT</name>
<sequence>MKKIVYLLFVFFFVQATNASASISTDTIPSLTKEDYLLKSKRQRTGAIVSLTGGILTATFGGLMVIGGGTIFFVETIGSGISGEQPDNRARNITNAGVALLLLGTGAIVTSIVLFNQSAKNKKVALSMTAQPVQRLQLNGVTRSVVPSVRFTIDL</sequence>
<keyword evidence="4" id="KW-1185">Reference proteome</keyword>
<feature type="transmembrane region" description="Helical" evidence="1">
    <location>
        <begin position="45"/>
        <end position="74"/>
    </location>
</feature>
<keyword evidence="1" id="KW-1133">Transmembrane helix</keyword>
<evidence type="ECO:0000256" key="1">
    <source>
        <dbReference type="SAM" id="Phobius"/>
    </source>
</evidence>
<reference evidence="3 4" key="1">
    <citation type="journal article" date="2015" name="Stand. Genomic Sci.">
        <title>Genomic Encyclopedia of Bacterial and Archaeal Type Strains, Phase III: the genomes of soil and plant-associated and newly described type strains.</title>
        <authorList>
            <person name="Whitman W.B."/>
            <person name="Woyke T."/>
            <person name="Klenk H.P."/>
            <person name="Zhou Y."/>
            <person name="Lilburn T.G."/>
            <person name="Beck B.J."/>
            <person name="De Vos P."/>
            <person name="Vandamme P."/>
            <person name="Eisen J.A."/>
            <person name="Garrity G."/>
            <person name="Hugenholtz P."/>
            <person name="Kyrpides N.C."/>
        </authorList>
    </citation>
    <scope>NUCLEOTIDE SEQUENCE [LARGE SCALE GENOMIC DNA]</scope>
    <source>
        <strain evidence="3 4">CGMCC 1.7271</strain>
    </source>
</reference>
<feature type="chain" id="PRO_5022106251" evidence="2">
    <location>
        <begin position="22"/>
        <end position="155"/>
    </location>
</feature>
<keyword evidence="1" id="KW-0472">Membrane</keyword>
<accession>A0A562SKF8</accession>
<dbReference type="RefSeq" id="WP_144886916.1">
    <property type="nucleotide sequence ID" value="NZ_VLLE01000004.1"/>
</dbReference>
<protein>
    <submittedName>
        <fullName evidence="3">Uncharacterized protein</fullName>
    </submittedName>
</protein>
<evidence type="ECO:0000313" key="3">
    <source>
        <dbReference type="EMBL" id="TWI81739.1"/>
    </source>
</evidence>
<feature type="transmembrane region" description="Helical" evidence="1">
    <location>
        <begin position="95"/>
        <end position="115"/>
    </location>
</feature>
<evidence type="ECO:0000313" key="4">
    <source>
        <dbReference type="Proteomes" id="UP000316167"/>
    </source>
</evidence>
<evidence type="ECO:0000256" key="2">
    <source>
        <dbReference type="SAM" id="SignalP"/>
    </source>
</evidence>
<feature type="signal peptide" evidence="2">
    <location>
        <begin position="1"/>
        <end position="21"/>
    </location>
</feature>
<gene>
    <name evidence="3" type="ORF">IQ13_2758</name>
</gene>
<organism evidence="3 4">
    <name type="scientific">Lacibacter cauensis</name>
    <dbReference type="NCBI Taxonomy" id="510947"/>
    <lineage>
        <taxon>Bacteria</taxon>
        <taxon>Pseudomonadati</taxon>
        <taxon>Bacteroidota</taxon>
        <taxon>Chitinophagia</taxon>
        <taxon>Chitinophagales</taxon>
        <taxon>Chitinophagaceae</taxon>
        <taxon>Lacibacter</taxon>
    </lineage>
</organism>
<dbReference type="AlphaFoldDB" id="A0A562SKF8"/>
<keyword evidence="2" id="KW-0732">Signal</keyword>
<dbReference type="Proteomes" id="UP000316167">
    <property type="component" value="Unassembled WGS sequence"/>
</dbReference>